<reference evidence="1 2" key="1">
    <citation type="submission" date="2016-10" db="EMBL/GenBank/DDBJ databases">
        <authorList>
            <person name="de Groot N.N."/>
        </authorList>
    </citation>
    <scope>NUCLEOTIDE SEQUENCE [LARGE SCALE GENOMIC DNA]</scope>
    <source>
        <strain evidence="1 2">DSM 10495</strain>
    </source>
</reference>
<accession>A0A1H4RSB8</accession>
<dbReference type="STRING" id="156980.SAMN04489745_2637"/>
<organism evidence="1 2">
    <name type="scientific">Arthrobacter woluwensis</name>
    <dbReference type="NCBI Taxonomy" id="156980"/>
    <lineage>
        <taxon>Bacteria</taxon>
        <taxon>Bacillati</taxon>
        <taxon>Actinomycetota</taxon>
        <taxon>Actinomycetes</taxon>
        <taxon>Micrococcales</taxon>
        <taxon>Micrococcaceae</taxon>
        <taxon>Arthrobacter</taxon>
    </lineage>
</organism>
<dbReference type="GO" id="GO:0016301">
    <property type="term" value="F:kinase activity"/>
    <property type="evidence" value="ECO:0007669"/>
    <property type="project" value="UniProtKB-KW"/>
</dbReference>
<dbReference type="AlphaFoldDB" id="A0A1H4RSB8"/>
<dbReference type="SUPFAM" id="SSF56112">
    <property type="entry name" value="Protein kinase-like (PK-like)"/>
    <property type="match status" value="1"/>
</dbReference>
<gene>
    <name evidence="1" type="ORF">SAMN04489745_2637</name>
</gene>
<keyword evidence="1" id="KW-0808">Transferase</keyword>
<dbReference type="GO" id="GO:0016773">
    <property type="term" value="F:phosphotransferase activity, alcohol group as acceptor"/>
    <property type="evidence" value="ECO:0007669"/>
    <property type="project" value="InterPro"/>
</dbReference>
<dbReference type="Proteomes" id="UP000182652">
    <property type="component" value="Unassembled WGS sequence"/>
</dbReference>
<dbReference type="EMBL" id="FNSN01000003">
    <property type="protein sequence ID" value="SEC34707.1"/>
    <property type="molecule type" value="Genomic_DNA"/>
</dbReference>
<evidence type="ECO:0000313" key="2">
    <source>
        <dbReference type="Proteomes" id="UP000182652"/>
    </source>
</evidence>
<dbReference type="InterPro" id="IPR006748">
    <property type="entry name" value="NH2Glyco/OHUrea_AB-resist_kin"/>
</dbReference>
<dbReference type="GO" id="GO:0019748">
    <property type="term" value="P:secondary metabolic process"/>
    <property type="evidence" value="ECO:0007669"/>
    <property type="project" value="InterPro"/>
</dbReference>
<dbReference type="Pfam" id="PF04655">
    <property type="entry name" value="APH_6_hur"/>
    <property type="match status" value="1"/>
</dbReference>
<name>A0A1H4RSB8_9MICC</name>
<keyword evidence="1" id="KW-0418">Kinase</keyword>
<sequence length="349" mass="38573">MSSPVTLPPGLVRRMTRSAEGSRWVRSLPRLLEECFDTWGLSPDLSPGFPVLHGYSGIVVPVRRRDGAAVLKVSLPVEETLSEGPSLRVWRGRGAVRVLADDPGRCALLLERLEPHQTLISMDLQDAAEVWGGIVRRLSVPADDVGRILGDTPAFAAIPRLSETAERWCDELPQSWQDAGEPFPRWLLEAALEVCQVHGTVGRRESREVLVHQDLHFLNILARPGEPARTRPGGSDTEWVAIDPQAVLGDAEFSLPPVLRNRLAEYPVVRPAEGVLRRLEDYCAAAGLDAELARQWSVVSFVEDALWFATKGGHERETERSLWLASALAGKVLDDTIDPRRLHDPGQVD</sequence>
<protein>
    <submittedName>
        <fullName evidence="1">Streptomycin 6-kinase</fullName>
    </submittedName>
</protein>
<proteinExistence type="predicted"/>
<keyword evidence="2" id="KW-1185">Reference proteome</keyword>
<dbReference type="InterPro" id="IPR011009">
    <property type="entry name" value="Kinase-like_dom_sf"/>
</dbReference>
<evidence type="ECO:0000313" key="1">
    <source>
        <dbReference type="EMBL" id="SEC34707.1"/>
    </source>
</evidence>